<accession>A0ABQ5TR08</accession>
<organism evidence="1 2">
    <name type="scientific">Methylophaga thalassica</name>
    <dbReference type="NCBI Taxonomy" id="40223"/>
    <lineage>
        <taxon>Bacteria</taxon>
        <taxon>Pseudomonadati</taxon>
        <taxon>Pseudomonadota</taxon>
        <taxon>Gammaproteobacteria</taxon>
        <taxon>Thiotrichales</taxon>
        <taxon>Piscirickettsiaceae</taxon>
        <taxon>Methylophaga</taxon>
    </lineage>
</organism>
<dbReference type="Proteomes" id="UP001161423">
    <property type="component" value="Unassembled WGS sequence"/>
</dbReference>
<evidence type="ECO:0000313" key="2">
    <source>
        <dbReference type="Proteomes" id="UP001161423"/>
    </source>
</evidence>
<reference evidence="1" key="2">
    <citation type="submission" date="2023-01" db="EMBL/GenBank/DDBJ databases">
        <title>Draft genome sequence of Methylophaga thalassica strain NBRC 102424.</title>
        <authorList>
            <person name="Sun Q."/>
            <person name="Mori K."/>
        </authorList>
    </citation>
    <scope>NUCLEOTIDE SEQUENCE</scope>
    <source>
        <strain evidence="1">NBRC 102424</strain>
    </source>
</reference>
<reference evidence="1" key="1">
    <citation type="journal article" date="2014" name="Int. J. Syst. Evol. Microbiol.">
        <title>Complete genome of a new Firmicutes species belonging to the dominant human colonic microbiota ('Ruminococcus bicirculans') reveals two chromosomes and a selective capacity to utilize plant glucans.</title>
        <authorList>
            <consortium name="NISC Comparative Sequencing Program"/>
            <person name="Wegmann U."/>
            <person name="Louis P."/>
            <person name="Goesmann A."/>
            <person name="Henrissat B."/>
            <person name="Duncan S.H."/>
            <person name="Flint H.J."/>
        </authorList>
    </citation>
    <scope>NUCLEOTIDE SEQUENCE</scope>
    <source>
        <strain evidence="1">NBRC 102424</strain>
    </source>
</reference>
<proteinExistence type="predicted"/>
<protein>
    <submittedName>
        <fullName evidence="1">Uncharacterized protein</fullName>
    </submittedName>
</protein>
<gene>
    <name evidence="1" type="ORF">GCM10007891_05110</name>
</gene>
<dbReference type="EMBL" id="BSND01000003">
    <property type="protein sequence ID" value="GLP98657.1"/>
    <property type="molecule type" value="Genomic_DNA"/>
</dbReference>
<keyword evidence="2" id="KW-1185">Reference proteome</keyword>
<evidence type="ECO:0000313" key="1">
    <source>
        <dbReference type="EMBL" id="GLP98657.1"/>
    </source>
</evidence>
<comment type="caution">
    <text evidence="1">The sequence shown here is derived from an EMBL/GenBank/DDBJ whole genome shotgun (WGS) entry which is preliminary data.</text>
</comment>
<sequence>MDSMTKPLIKQYETVDTKTLQDGWMETAREIESSLINSGAVPGKDYSYLDLYKLAQPIVLKLIENGDIKP</sequence>
<name>A0ABQ5TR08_9GAMM</name>